<keyword evidence="5" id="KW-0378">Hydrolase</keyword>
<evidence type="ECO:0000259" key="8">
    <source>
        <dbReference type="Pfam" id="PF01850"/>
    </source>
</evidence>
<dbReference type="GO" id="GO:0046872">
    <property type="term" value="F:metal ion binding"/>
    <property type="evidence" value="ECO:0007669"/>
    <property type="project" value="UniProtKB-KW"/>
</dbReference>
<accession>F2NV08</accession>
<feature type="domain" description="PIN" evidence="8">
    <location>
        <begin position="5"/>
        <end position="129"/>
    </location>
</feature>
<dbReference type="InterPro" id="IPR002716">
    <property type="entry name" value="PIN_dom"/>
</dbReference>
<dbReference type="Proteomes" id="UP000006852">
    <property type="component" value="Chromosome"/>
</dbReference>
<dbReference type="AlphaFoldDB" id="F2NV08"/>
<comment type="cofactor">
    <cofactor evidence="1">
        <name>Mg(2+)</name>
        <dbReference type="ChEBI" id="CHEBI:18420"/>
    </cofactor>
</comment>
<comment type="similarity">
    <text evidence="7">Belongs to the PINc/VapC protein family.</text>
</comment>
<keyword evidence="3" id="KW-0540">Nuclease</keyword>
<dbReference type="Gene3D" id="3.40.50.1010">
    <property type="entry name" value="5'-nuclease"/>
    <property type="match status" value="1"/>
</dbReference>
<reference evidence="10" key="2">
    <citation type="submission" date="2011-04" db="EMBL/GenBank/DDBJ databases">
        <title>The complete genome of chromosome of Treponema succinifaciens DSM 2489.</title>
        <authorList>
            <person name="Lucas S."/>
            <person name="Copeland A."/>
            <person name="Lapidus A."/>
            <person name="Bruce D."/>
            <person name="Goodwin L."/>
            <person name="Pitluck S."/>
            <person name="Peters L."/>
            <person name="Kyrpides N."/>
            <person name="Mavromatis K."/>
            <person name="Ivanova N."/>
            <person name="Ovchinnikova G."/>
            <person name="Teshima H."/>
            <person name="Detter J.C."/>
            <person name="Tapia R."/>
            <person name="Han C."/>
            <person name="Land M."/>
            <person name="Hauser L."/>
            <person name="Markowitz V."/>
            <person name="Cheng J.-F."/>
            <person name="Hugenholtz P."/>
            <person name="Woyke T."/>
            <person name="Wu D."/>
            <person name="Gronow S."/>
            <person name="Wellnitz S."/>
            <person name="Brambilla E."/>
            <person name="Klenk H.-P."/>
            <person name="Eisen J.A."/>
        </authorList>
    </citation>
    <scope>NUCLEOTIDE SEQUENCE [LARGE SCALE GENOMIC DNA]</scope>
    <source>
        <strain evidence="10">ATCC 33096 / DSM 2489 / 6091</strain>
    </source>
</reference>
<dbReference type="GeneID" id="302997388"/>
<dbReference type="GO" id="GO:0004518">
    <property type="term" value="F:nuclease activity"/>
    <property type="evidence" value="ECO:0007669"/>
    <property type="project" value="UniProtKB-KW"/>
</dbReference>
<evidence type="ECO:0000256" key="1">
    <source>
        <dbReference type="ARBA" id="ARBA00001946"/>
    </source>
</evidence>
<dbReference type="InterPro" id="IPR050556">
    <property type="entry name" value="Type_II_TA_system_RNase"/>
</dbReference>
<evidence type="ECO:0000256" key="3">
    <source>
        <dbReference type="ARBA" id="ARBA00022722"/>
    </source>
</evidence>
<dbReference type="PANTHER" id="PTHR33653:SF1">
    <property type="entry name" value="RIBONUCLEASE VAPC2"/>
    <property type="match status" value="1"/>
</dbReference>
<evidence type="ECO:0000256" key="5">
    <source>
        <dbReference type="ARBA" id="ARBA00022801"/>
    </source>
</evidence>
<dbReference type="RefSeq" id="WP_013700423.1">
    <property type="nucleotide sequence ID" value="NC_015385.1"/>
</dbReference>
<keyword evidence="4" id="KW-0479">Metal-binding</keyword>
<dbReference type="HOGENOM" id="CLU_118482_5_1_12"/>
<dbReference type="Pfam" id="PF01850">
    <property type="entry name" value="PIN"/>
    <property type="match status" value="1"/>
</dbReference>
<dbReference type="CDD" id="cd18747">
    <property type="entry name" value="PIN_VapC4-5_FitB-like"/>
    <property type="match status" value="1"/>
</dbReference>
<evidence type="ECO:0000313" key="9">
    <source>
        <dbReference type="EMBL" id="AEB13112.1"/>
    </source>
</evidence>
<dbReference type="KEGG" id="tsu:Tresu_0146"/>
<protein>
    <submittedName>
        <fullName evidence="9">PilT protein domain protein</fullName>
    </submittedName>
</protein>
<dbReference type="InterPro" id="IPR029060">
    <property type="entry name" value="PIN-like_dom_sf"/>
</dbReference>
<dbReference type="STRING" id="869209.Tresu_0146"/>
<dbReference type="OrthoDB" id="9815354at2"/>
<organism evidence="9 10">
    <name type="scientific">Treponema succinifaciens (strain ATCC 33096 / DSM 2489 / 6091)</name>
    <dbReference type="NCBI Taxonomy" id="869209"/>
    <lineage>
        <taxon>Bacteria</taxon>
        <taxon>Pseudomonadati</taxon>
        <taxon>Spirochaetota</taxon>
        <taxon>Spirochaetia</taxon>
        <taxon>Spirochaetales</taxon>
        <taxon>Treponemataceae</taxon>
        <taxon>Treponema</taxon>
    </lineage>
</organism>
<evidence type="ECO:0000256" key="4">
    <source>
        <dbReference type="ARBA" id="ARBA00022723"/>
    </source>
</evidence>
<dbReference type="GO" id="GO:0016787">
    <property type="term" value="F:hydrolase activity"/>
    <property type="evidence" value="ECO:0007669"/>
    <property type="project" value="UniProtKB-KW"/>
</dbReference>
<keyword evidence="6" id="KW-0460">Magnesium</keyword>
<dbReference type="SUPFAM" id="SSF88723">
    <property type="entry name" value="PIN domain-like"/>
    <property type="match status" value="1"/>
</dbReference>
<reference evidence="9 10" key="1">
    <citation type="journal article" date="2011" name="Stand. Genomic Sci.">
        <title>Complete genome sequence of Treponema succinifaciens type strain (6091).</title>
        <authorList>
            <person name="Han C."/>
            <person name="Gronow S."/>
            <person name="Teshima H."/>
            <person name="Lapidus A."/>
            <person name="Nolan M."/>
            <person name="Lucas S."/>
            <person name="Hammon N."/>
            <person name="Deshpande S."/>
            <person name="Cheng J.F."/>
            <person name="Zeytun A."/>
            <person name="Tapia R."/>
            <person name="Goodwin L."/>
            <person name="Pitluck S."/>
            <person name="Liolios K."/>
            <person name="Pagani I."/>
            <person name="Ivanova N."/>
            <person name="Mavromatis K."/>
            <person name="Mikhailova N."/>
            <person name="Huntemann M."/>
            <person name="Pati A."/>
            <person name="Chen A."/>
            <person name="Palaniappan K."/>
            <person name="Land M."/>
            <person name="Hauser L."/>
            <person name="Brambilla E.M."/>
            <person name="Rohde M."/>
            <person name="Goker M."/>
            <person name="Woyke T."/>
            <person name="Bristow J."/>
            <person name="Eisen J.A."/>
            <person name="Markowitz V."/>
            <person name="Hugenholtz P."/>
            <person name="Kyrpides N.C."/>
            <person name="Klenk H.P."/>
            <person name="Detter J.C."/>
        </authorList>
    </citation>
    <scope>NUCLEOTIDE SEQUENCE [LARGE SCALE GENOMIC DNA]</scope>
    <source>
        <strain evidence="10">ATCC 33096 / DSM 2489 / 6091</strain>
    </source>
</reference>
<gene>
    <name evidence="9" type="ordered locus">Tresu_0146</name>
</gene>
<evidence type="ECO:0000313" key="10">
    <source>
        <dbReference type="Proteomes" id="UP000006852"/>
    </source>
</evidence>
<keyword evidence="2" id="KW-1277">Toxin-antitoxin system</keyword>
<sequence length="143" mass="16353">MKKIYLLDTNIISEFSKEHPNQNVIALYEARKNFCAISAITWQELIYGLERMPDGKRKTYIEECLVEYKEEFEIIPYDDFAAGICGQLSGKCSKEGRSLPYCDTQIAATAIANGMVLVTHNTTDFAEAAERSFLRMEDWFSVE</sequence>
<dbReference type="EMBL" id="CP002631">
    <property type="protein sequence ID" value="AEB13112.1"/>
    <property type="molecule type" value="Genomic_DNA"/>
</dbReference>
<evidence type="ECO:0000256" key="2">
    <source>
        <dbReference type="ARBA" id="ARBA00022649"/>
    </source>
</evidence>
<name>F2NV08_TRES6</name>
<dbReference type="PANTHER" id="PTHR33653">
    <property type="entry name" value="RIBONUCLEASE VAPC2"/>
    <property type="match status" value="1"/>
</dbReference>
<keyword evidence="10" id="KW-1185">Reference proteome</keyword>
<evidence type="ECO:0000256" key="6">
    <source>
        <dbReference type="ARBA" id="ARBA00022842"/>
    </source>
</evidence>
<dbReference type="eggNOG" id="COG1487">
    <property type="taxonomic scope" value="Bacteria"/>
</dbReference>
<evidence type="ECO:0000256" key="7">
    <source>
        <dbReference type="ARBA" id="ARBA00038093"/>
    </source>
</evidence>
<proteinExistence type="inferred from homology"/>